<dbReference type="SUPFAM" id="SSF56219">
    <property type="entry name" value="DNase I-like"/>
    <property type="match status" value="1"/>
</dbReference>
<feature type="domain" description="Endonuclease/exonuclease/phosphatase" evidence="1">
    <location>
        <begin position="21"/>
        <end position="356"/>
    </location>
</feature>
<dbReference type="PANTHER" id="PTHR12121">
    <property type="entry name" value="CARBON CATABOLITE REPRESSOR PROTEIN 4"/>
    <property type="match status" value="1"/>
</dbReference>
<dbReference type="InterPro" id="IPR036691">
    <property type="entry name" value="Endo/exonu/phosph_ase_sf"/>
</dbReference>
<organism evidence="2">
    <name type="scientific">Tetraselmis chuii</name>
    <dbReference type="NCBI Taxonomy" id="63592"/>
    <lineage>
        <taxon>Eukaryota</taxon>
        <taxon>Viridiplantae</taxon>
        <taxon>Chlorophyta</taxon>
        <taxon>core chlorophytes</taxon>
        <taxon>Chlorodendrophyceae</taxon>
        <taxon>Chlorodendrales</taxon>
        <taxon>Chlorodendraceae</taxon>
        <taxon>Tetraselmis</taxon>
    </lineage>
</organism>
<gene>
    <name evidence="2" type="ORF">TCHU04912_LOCUS3826</name>
</gene>
<sequence length="367" mass="40660">MLAKVFAGVSPAAHAGSHRVATYNVLSPFLASPGYFRNCEPKALVPATRLSAVLEQLHSEVSKDSVVALQEVSLSWTGPLHVWFAERGYTFVHSNYGNHFNGYMGVGIAYPVGKYELLDAELCRLSDTKRWPKQPEDGSLPARLRGALSPVGRAVRAPFGLLRRLVFGRPPRKPEDPWSFSMRRFNSLVFLRLRCRATSSVFGVATYHMPCAFFLPPAMVIHCALASQHASRLAGENPFVLCGDFNIKPLDSTYKLLTQGELPADEADLPTPREWDDWRPTVPVPLRSAYAEVNDAEPDFTNFAQVKEEPPFIDCLDYIFYSPGAEGLMKAVAVKPLPKREDVGGPLPTFSEPSDHILIAAEFELTK</sequence>
<dbReference type="InterPro" id="IPR050410">
    <property type="entry name" value="CCR4/nocturin_mRNA_transcr"/>
</dbReference>
<dbReference type="Pfam" id="PF03372">
    <property type="entry name" value="Exo_endo_phos"/>
    <property type="match status" value="1"/>
</dbReference>
<evidence type="ECO:0000259" key="1">
    <source>
        <dbReference type="Pfam" id="PF03372"/>
    </source>
</evidence>
<reference evidence="2" key="1">
    <citation type="submission" date="2021-01" db="EMBL/GenBank/DDBJ databases">
        <authorList>
            <person name="Corre E."/>
            <person name="Pelletier E."/>
            <person name="Niang G."/>
            <person name="Scheremetjew M."/>
            <person name="Finn R."/>
            <person name="Kale V."/>
            <person name="Holt S."/>
            <person name="Cochrane G."/>
            <person name="Meng A."/>
            <person name="Brown T."/>
            <person name="Cohen L."/>
        </authorList>
    </citation>
    <scope>NUCLEOTIDE SEQUENCE</scope>
    <source>
        <strain evidence="2">PLY429</strain>
    </source>
</reference>
<accession>A0A7S1WZP0</accession>
<dbReference type="Gene3D" id="3.60.10.10">
    <property type="entry name" value="Endonuclease/exonuclease/phosphatase"/>
    <property type="match status" value="1"/>
</dbReference>
<proteinExistence type="predicted"/>
<evidence type="ECO:0000313" key="2">
    <source>
        <dbReference type="EMBL" id="CAD9201593.1"/>
    </source>
</evidence>
<protein>
    <recommendedName>
        <fullName evidence="1">Endonuclease/exonuclease/phosphatase domain-containing protein</fullName>
    </recommendedName>
</protein>
<dbReference type="EMBL" id="HBGG01007677">
    <property type="protein sequence ID" value="CAD9201593.1"/>
    <property type="molecule type" value="Transcribed_RNA"/>
</dbReference>
<dbReference type="PANTHER" id="PTHR12121:SF101">
    <property type="entry name" value="ENDONUCLEASE_EXONUCLEASE_PHOSPHATASE DOMAIN-CONTAINING PROTEIN"/>
    <property type="match status" value="1"/>
</dbReference>
<name>A0A7S1WZP0_9CHLO</name>
<dbReference type="AlphaFoldDB" id="A0A7S1WZP0"/>
<dbReference type="GO" id="GO:0000175">
    <property type="term" value="F:3'-5'-RNA exonuclease activity"/>
    <property type="evidence" value="ECO:0007669"/>
    <property type="project" value="TreeGrafter"/>
</dbReference>
<dbReference type="InterPro" id="IPR005135">
    <property type="entry name" value="Endo/exonuclease/phosphatase"/>
</dbReference>